<dbReference type="AlphaFoldDB" id="A0A2A6B7P4"/>
<accession>A0A8R1Y6W8</accession>
<dbReference type="PROSITE" id="PS50089">
    <property type="entry name" value="ZF_RING_2"/>
    <property type="match status" value="3"/>
</dbReference>
<dbReference type="GO" id="GO:0005737">
    <property type="term" value="C:cytoplasm"/>
    <property type="evidence" value="ECO:0000318"/>
    <property type="project" value="GO_Central"/>
</dbReference>
<sequence length="612" mass="70765">MADLTSEYTTAAVTTARREEMDCAICLAPLSNKRIAVLHPCEHQFHRTCILNWFDSLHWAILVGLPKLTDEDSPNWGWKRAGTPGVTWSSNHTCCMCRTRVRIAFDEQGRRIRSPINRKEAEIATESVRPGFKHDRWIQVLSQWRESLVAYDYHLAVQKKIALGSGQFGNEYMNDIDEEIDKNLSRMDAADRMIARCKKNKRKVEAKAAEEIHQRMADKLSDLRVADENYEISEECAICLAPLSSKRTAILKPCGHRFHRTCVLMWFEVIPTTALDEQPQVLTLPCADVQSRGTKYCSVIPCRKKRGGLMFEYFTFRVLKIIQVSSIQELVLQRGWQHFYERVKDMHTFRDFIIIRIDNLTGQKHAALAVGKGMEYIADIDQEKETMELRLKTVDEIFVKMSQMRIGIIQSFNFLFHSLTSFIKIEYSSIGISSMFAPFLHCILKISIYVQEMPDLRFVVNNSETNDQPDCAICFAPLSSKRTAMLDPCRHRFHRTCILRWFESLCSPTVPWMSDHTCCICRAVTSNVYDENGRHINRLYPFEQEEERIIRASAQPGFYFDRSYKNLNFSRDLILVRLNNLASQKRHAFAGAKGAEYITDIDQEMAERDASQ</sequence>
<dbReference type="Proteomes" id="UP000005239">
    <property type="component" value="Unassembled WGS sequence"/>
</dbReference>
<dbReference type="InterPro" id="IPR052788">
    <property type="entry name" value="RING-type_E3_ligase_ATL"/>
</dbReference>
<dbReference type="Pfam" id="PF17123">
    <property type="entry name" value="zf-RING_11"/>
    <property type="match status" value="1"/>
</dbReference>
<protein>
    <submittedName>
        <fullName evidence="1">Zinc finger protein</fullName>
    </submittedName>
</protein>
<reference evidence="2" key="1">
    <citation type="journal article" date="2008" name="Nat. Genet.">
        <title>The Pristionchus pacificus genome provides a unique perspective on nematode lifestyle and parasitism.</title>
        <authorList>
            <person name="Dieterich C."/>
            <person name="Clifton S.W."/>
            <person name="Schuster L.N."/>
            <person name="Chinwalla A."/>
            <person name="Delehaunty K."/>
            <person name="Dinkelacker I."/>
            <person name="Fulton L."/>
            <person name="Fulton R."/>
            <person name="Godfrey J."/>
            <person name="Minx P."/>
            <person name="Mitreva M."/>
            <person name="Roeseler W."/>
            <person name="Tian H."/>
            <person name="Witte H."/>
            <person name="Yang S.P."/>
            <person name="Wilson R.K."/>
            <person name="Sommer R.J."/>
        </authorList>
    </citation>
    <scope>NUCLEOTIDE SEQUENCE [LARGE SCALE GENOMIC DNA]</scope>
    <source>
        <strain evidence="2">PS312</strain>
    </source>
</reference>
<dbReference type="GO" id="GO:0061630">
    <property type="term" value="F:ubiquitin protein ligase activity"/>
    <property type="evidence" value="ECO:0000318"/>
    <property type="project" value="GO_Central"/>
</dbReference>
<keyword evidence="2" id="KW-1185">Reference proteome</keyword>
<dbReference type="PANTHER" id="PTHR45798">
    <property type="entry name" value="RING-H2 FINGER PROTEIN ATL61-RELATED-RELATED"/>
    <property type="match status" value="1"/>
</dbReference>
<evidence type="ECO:0000313" key="2">
    <source>
        <dbReference type="Proteomes" id="UP000005239"/>
    </source>
</evidence>
<dbReference type="SUPFAM" id="SSF57850">
    <property type="entry name" value="RING/U-box"/>
    <property type="match status" value="3"/>
</dbReference>
<proteinExistence type="predicted"/>
<dbReference type="Gene3D" id="3.30.40.10">
    <property type="entry name" value="Zinc/RING finger domain, C3HC4 (zinc finger)"/>
    <property type="match status" value="3"/>
</dbReference>
<evidence type="ECO:0000313" key="1">
    <source>
        <dbReference type="EnsemblMetazoa" id="PPA04275.1"/>
    </source>
</evidence>
<dbReference type="EnsemblMetazoa" id="PPA04275.1">
    <property type="protein sequence ID" value="PPA04275.1"/>
    <property type="gene ID" value="WBGene00093829"/>
</dbReference>
<accession>A0A2A6B7P4</accession>
<reference evidence="1" key="2">
    <citation type="submission" date="2022-06" db="UniProtKB">
        <authorList>
            <consortium name="EnsemblMetazoa"/>
        </authorList>
    </citation>
    <scope>IDENTIFICATION</scope>
    <source>
        <strain evidence="1">PS312</strain>
    </source>
</reference>
<dbReference type="PANTHER" id="PTHR45798:SF97">
    <property type="entry name" value="ALCOHOL-SENSITIVE RING FINGER PROTEIN 1"/>
    <property type="match status" value="1"/>
</dbReference>
<organism evidence="1 2">
    <name type="scientific">Pristionchus pacificus</name>
    <name type="common">Parasitic nematode worm</name>
    <dbReference type="NCBI Taxonomy" id="54126"/>
    <lineage>
        <taxon>Eukaryota</taxon>
        <taxon>Metazoa</taxon>
        <taxon>Ecdysozoa</taxon>
        <taxon>Nematoda</taxon>
        <taxon>Chromadorea</taxon>
        <taxon>Rhabditida</taxon>
        <taxon>Rhabditina</taxon>
        <taxon>Diplogasteromorpha</taxon>
        <taxon>Diplogasteroidea</taxon>
        <taxon>Neodiplogasteridae</taxon>
        <taxon>Pristionchus</taxon>
    </lineage>
</organism>
<dbReference type="SMART" id="SM00184">
    <property type="entry name" value="RING"/>
    <property type="match status" value="3"/>
</dbReference>
<gene>
    <name evidence="1" type="primary">WBGene00093829</name>
</gene>
<dbReference type="CDD" id="cd16448">
    <property type="entry name" value="RING-H2"/>
    <property type="match status" value="2"/>
</dbReference>
<dbReference type="GO" id="GO:0006511">
    <property type="term" value="P:ubiquitin-dependent protein catabolic process"/>
    <property type="evidence" value="ECO:0000318"/>
    <property type="project" value="GO_Central"/>
</dbReference>
<dbReference type="Pfam" id="PF13639">
    <property type="entry name" value="zf-RING_2"/>
    <property type="match status" value="2"/>
</dbReference>
<dbReference type="OrthoDB" id="9351703at2759"/>
<name>A0A2A6B7P4_PRIPA</name>
<dbReference type="InterPro" id="IPR013083">
    <property type="entry name" value="Znf_RING/FYVE/PHD"/>
</dbReference>
<dbReference type="InterPro" id="IPR001841">
    <property type="entry name" value="Znf_RING"/>
</dbReference>